<dbReference type="GO" id="GO:0003677">
    <property type="term" value="F:DNA binding"/>
    <property type="evidence" value="ECO:0007669"/>
    <property type="project" value="UniProtKB-KW"/>
</dbReference>
<proteinExistence type="inferred from homology"/>
<evidence type="ECO:0000256" key="2">
    <source>
        <dbReference type="ARBA" id="ARBA00009446"/>
    </source>
</evidence>
<evidence type="ECO:0000256" key="3">
    <source>
        <dbReference type="ARBA" id="ARBA00012891"/>
    </source>
</evidence>
<dbReference type="InterPro" id="IPR000380">
    <property type="entry name" value="Topo_IA"/>
</dbReference>
<dbReference type="Pfam" id="PF01131">
    <property type="entry name" value="Topoisom_bac"/>
    <property type="match status" value="1"/>
</dbReference>
<keyword evidence="9 13" id="KW-0238">DNA-binding</keyword>
<dbReference type="InterPro" id="IPR003601">
    <property type="entry name" value="Topo_IA_2"/>
</dbReference>
<dbReference type="AlphaFoldDB" id="A0A6P3X336"/>
<dbReference type="InterPro" id="IPR006171">
    <property type="entry name" value="TOPRIM_dom"/>
</dbReference>
<comment type="catalytic activity">
    <reaction evidence="1 13">
        <text>ATP-independent breakage of single-stranded DNA, followed by passage and rejoining.</text>
        <dbReference type="EC" id="5.6.2.1"/>
    </reaction>
</comment>
<dbReference type="FunFam" id="3.40.50.140:FF:000003">
    <property type="entry name" value="DNA topoisomerase"/>
    <property type="match status" value="1"/>
</dbReference>
<feature type="domain" description="GRF-type" evidence="17">
    <location>
        <begin position="882"/>
        <end position="924"/>
    </location>
</feature>
<evidence type="ECO:0000256" key="9">
    <source>
        <dbReference type="ARBA" id="ARBA00023125"/>
    </source>
</evidence>
<dbReference type="GeneID" id="106743369"/>
<comment type="function">
    <text evidence="11">Releases the supercoiling and torsional tension of DNA introduced during the DNA replication and transcription by transiently cleaving and rejoining one strand of the DNA duplex. Introduces a single-strand break via transesterification at a target site in duplex DNA. The scissile phosphodiester is attacked by the catalytic tyrosine of the enzyme, resulting in the formation of a DNA-(5'-phosphotyrosyl)-enzyme intermediate and the expulsion of a 3'-OH DNA strand. The free DNA strand than undergoes passage around the unbroken strand thus removing DNA supercoils. Finally, in the religation step, the DNA 3'-OH attacks the covalent intermediate to expel the active-site tyrosine and restore the DNA phosphodiester backbone. Weakly relaxes negative supercoils and displays a distinct preference for binding single-stranded DNA.</text>
</comment>
<keyword evidence="19" id="KW-1185">Reference proteome</keyword>
<keyword evidence="4" id="KW-0479">Metal-binding</keyword>
<dbReference type="PROSITE" id="PS52039">
    <property type="entry name" value="TOPO_IA_2"/>
    <property type="match status" value="1"/>
</dbReference>
<evidence type="ECO:0000256" key="7">
    <source>
        <dbReference type="ARBA" id="ARBA00022833"/>
    </source>
</evidence>
<dbReference type="InterPro" id="IPR010666">
    <property type="entry name" value="Znf_GRF"/>
</dbReference>
<dbReference type="Gene3D" id="3.40.50.140">
    <property type="match status" value="1"/>
</dbReference>
<feature type="domain" description="Toprim" evidence="16">
    <location>
        <begin position="46"/>
        <end position="191"/>
    </location>
</feature>
<dbReference type="GO" id="GO:0006281">
    <property type="term" value="P:DNA repair"/>
    <property type="evidence" value="ECO:0007669"/>
    <property type="project" value="TreeGrafter"/>
</dbReference>
<feature type="domain" description="CCHC-type" evidence="15">
    <location>
        <begin position="1049"/>
        <end position="1066"/>
    </location>
</feature>
<dbReference type="FunFam" id="1.10.460.10:FF:000003">
    <property type="entry name" value="DNA topoisomerase"/>
    <property type="match status" value="1"/>
</dbReference>
<dbReference type="CTD" id="35236"/>
<dbReference type="SMART" id="SM00493">
    <property type="entry name" value="TOPRIM"/>
    <property type="match status" value="1"/>
</dbReference>
<evidence type="ECO:0000313" key="20">
    <source>
        <dbReference type="RefSeq" id="XP_014472632.1"/>
    </source>
</evidence>
<dbReference type="InterPro" id="IPR001878">
    <property type="entry name" value="Znf_CCHC"/>
</dbReference>
<keyword evidence="10 13" id="KW-0413">Isomerase</keyword>
<dbReference type="InterPro" id="IPR023405">
    <property type="entry name" value="Topo_IA_core_domain"/>
</dbReference>
<dbReference type="GO" id="GO:0005634">
    <property type="term" value="C:nucleus"/>
    <property type="evidence" value="ECO:0007669"/>
    <property type="project" value="TreeGrafter"/>
</dbReference>
<reference evidence="20" key="1">
    <citation type="submission" date="2025-08" db="UniProtKB">
        <authorList>
            <consortium name="RefSeq"/>
        </authorList>
    </citation>
    <scope>IDENTIFICATION</scope>
</reference>
<dbReference type="InterPro" id="IPR013825">
    <property type="entry name" value="Topo_IA_cen_sub2"/>
</dbReference>
<evidence type="ECO:0000259" key="17">
    <source>
        <dbReference type="PROSITE" id="PS51999"/>
    </source>
</evidence>
<dbReference type="InterPro" id="IPR034144">
    <property type="entry name" value="TOPRIM_TopoIII"/>
</dbReference>
<dbReference type="PANTHER" id="PTHR11390:SF21">
    <property type="entry name" value="DNA TOPOISOMERASE 3-ALPHA"/>
    <property type="match status" value="1"/>
</dbReference>
<dbReference type="PANTHER" id="PTHR11390">
    <property type="entry name" value="PROKARYOTIC DNA TOPOISOMERASE"/>
    <property type="match status" value="1"/>
</dbReference>
<dbReference type="FunFam" id="1.10.290.10:FF:000001">
    <property type="entry name" value="DNA topoisomerase"/>
    <property type="match status" value="1"/>
</dbReference>
<dbReference type="Gene3D" id="3.30.65.10">
    <property type="entry name" value="Bacterial Topoisomerase I, domain 1"/>
    <property type="match status" value="1"/>
</dbReference>
<evidence type="ECO:0000256" key="5">
    <source>
        <dbReference type="ARBA" id="ARBA00022737"/>
    </source>
</evidence>
<dbReference type="Gene3D" id="1.10.290.10">
    <property type="entry name" value="Topoisomerase I, domain 4"/>
    <property type="match status" value="1"/>
</dbReference>
<gene>
    <name evidence="20" type="primary">LOC106743369</name>
</gene>
<evidence type="ECO:0000259" key="15">
    <source>
        <dbReference type="PROSITE" id="PS50158"/>
    </source>
</evidence>
<evidence type="ECO:0000256" key="10">
    <source>
        <dbReference type="ARBA" id="ARBA00023235"/>
    </source>
</evidence>
<comment type="function">
    <text evidence="13">Introduces a single-strand break via transesterification at a target site in duplex DNA. Releases the supercoiling and torsional tension of DNA introduced during the DNA replication and transcription by transiently cleaving and rejoining one strand of the DNA duplex. The scissile phosphodiester is attacked by the catalytic tyrosine of the enzyme, resulting in the formation of a DNA-(5'-phosphotyrosyl)-enzyme intermediate and the expulsion of a 3'-OH DNA strand.</text>
</comment>
<dbReference type="Proteomes" id="UP000515204">
    <property type="component" value="Unplaced"/>
</dbReference>
<dbReference type="CDD" id="cd03362">
    <property type="entry name" value="TOPRIM_TopoIA_TopoIII"/>
    <property type="match status" value="1"/>
</dbReference>
<dbReference type="InterPro" id="IPR013497">
    <property type="entry name" value="Topo_IA_cen"/>
</dbReference>
<dbReference type="PROSITE" id="PS50880">
    <property type="entry name" value="TOPRIM"/>
    <property type="match status" value="1"/>
</dbReference>
<protein>
    <recommendedName>
        <fullName evidence="3 13">DNA topoisomerase</fullName>
        <ecNumber evidence="3 13">5.6.2.1</ecNumber>
    </recommendedName>
</protein>
<dbReference type="SUPFAM" id="SSF57783">
    <property type="entry name" value="Zinc beta-ribbon"/>
    <property type="match status" value="1"/>
</dbReference>
<dbReference type="OrthoDB" id="430051at2759"/>
<dbReference type="InterPro" id="IPR013824">
    <property type="entry name" value="Topo_IA_cen_sub1"/>
</dbReference>
<feature type="domain" description="GRF-type" evidence="17">
    <location>
        <begin position="974"/>
        <end position="1016"/>
    </location>
</feature>
<dbReference type="Gene3D" id="2.70.20.10">
    <property type="entry name" value="Topoisomerase I, domain 3"/>
    <property type="match status" value="1"/>
</dbReference>
<evidence type="ECO:0000313" key="19">
    <source>
        <dbReference type="Proteomes" id="UP000515204"/>
    </source>
</evidence>
<organism evidence="19 20">
    <name type="scientific">Dinoponera quadriceps</name>
    <name type="common">South American ant</name>
    <dbReference type="NCBI Taxonomy" id="609295"/>
    <lineage>
        <taxon>Eukaryota</taxon>
        <taxon>Metazoa</taxon>
        <taxon>Ecdysozoa</taxon>
        <taxon>Arthropoda</taxon>
        <taxon>Hexapoda</taxon>
        <taxon>Insecta</taxon>
        <taxon>Pterygota</taxon>
        <taxon>Neoptera</taxon>
        <taxon>Endopterygota</taxon>
        <taxon>Hymenoptera</taxon>
        <taxon>Apocrita</taxon>
        <taxon>Aculeata</taxon>
        <taxon>Formicoidea</taxon>
        <taxon>Formicidae</taxon>
        <taxon>Ponerinae</taxon>
        <taxon>Ponerini</taxon>
        <taxon>Dinoponera</taxon>
    </lineage>
</organism>
<dbReference type="GO" id="GO:0006310">
    <property type="term" value="P:DNA recombination"/>
    <property type="evidence" value="ECO:0007669"/>
    <property type="project" value="TreeGrafter"/>
</dbReference>
<dbReference type="PRINTS" id="PR00417">
    <property type="entry name" value="PRTPISMRASEI"/>
</dbReference>
<keyword evidence="5" id="KW-0677">Repeat</keyword>
<dbReference type="PROSITE" id="PS00396">
    <property type="entry name" value="TOPO_IA_1"/>
    <property type="match status" value="1"/>
</dbReference>
<evidence type="ECO:0000256" key="1">
    <source>
        <dbReference type="ARBA" id="ARBA00000213"/>
    </source>
</evidence>
<comment type="similarity">
    <text evidence="2 13">Belongs to the type IA topoisomerase family.</text>
</comment>
<dbReference type="GO" id="GO:0003917">
    <property type="term" value="F:DNA topoisomerase type I (single strand cut, ATP-independent) activity"/>
    <property type="evidence" value="ECO:0007669"/>
    <property type="project" value="UniProtKB-EC"/>
</dbReference>
<dbReference type="Gene3D" id="1.10.460.10">
    <property type="entry name" value="Topoisomerase I, domain 2"/>
    <property type="match status" value="1"/>
</dbReference>
<evidence type="ECO:0000256" key="11">
    <source>
        <dbReference type="ARBA" id="ARBA00056363"/>
    </source>
</evidence>
<dbReference type="RefSeq" id="XP_014472632.1">
    <property type="nucleotide sequence ID" value="XM_014617146.1"/>
</dbReference>
<dbReference type="PROSITE" id="PS51999">
    <property type="entry name" value="ZF_GRF"/>
    <property type="match status" value="2"/>
</dbReference>
<dbReference type="InterPro" id="IPR003602">
    <property type="entry name" value="Topo_IA_DNA-bd_dom"/>
</dbReference>
<dbReference type="PROSITE" id="PS50158">
    <property type="entry name" value="ZF_CCHC"/>
    <property type="match status" value="1"/>
</dbReference>
<evidence type="ECO:0000256" key="14">
    <source>
        <dbReference type="SAM" id="MobiDB-lite"/>
    </source>
</evidence>
<feature type="region of interest" description="Disordered" evidence="14">
    <location>
        <begin position="1019"/>
        <end position="1047"/>
    </location>
</feature>
<dbReference type="GO" id="GO:0006265">
    <property type="term" value="P:DNA topological change"/>
    <property type="evidence" value="ECO:0007669"/>
    <property type="project" value="InterPro"/>
</dbReference>
<keyword evidence="8 13" id="KW-0799">Topoisomerase</keyword>
<feature type="compositionally biased region" description="Polar residues" evidence="14">
    <location>
        <begin position="812"/>
        <end position="839"/>
    </location>
</feature>
<evidence type="ECO:0000256" key="6">
    <source>
        <dbReference type="ARBA" id="ARBA00022771"/>
    </source>
</evidence>
<evidence type="ECO:0000256" key="12">
    <source>
        <dbReference type="PROSITE-ProRule" id="PRU00047"/>
    </source>
</evidence>
<dbReference type="EC" id="5.6.2.1" evidence="3 13"/>
<feature type="compositionally biased region" description="Low complexity" evidence="14">
    <location>
        <begin position="776"/>
        <end position="785"/>
    </location>
</feature>
<dbReference type="GO" id="GO:0008270">
    <property type="term" value="F:zinc ion binding"/>
    <property type="evidence" value="ECO:0007669"/>
    <property type="project" value="UniProtKB-KW"/>
</dbReference>
<evidence type="ECO:0000256" key="13">
    <source>
        <dbReference type="RuleBase" id="RU362092"/>
    </source>
</evidence>
<feature type="compositionally biased region" description="Basic and acidic residues" evidence="14">
    <location>
        <begin position="931"/>
        <end position="942"/>
    </location>
</feature>
<dbReference type="KEGG" id="dqu:106743369"/>
<feature type="region of interest" description="Disordered" evidence="14">
    <location>
        <begin position="772"/>
        <end position="839"/>
    </location>
</feature>
<feature type="compositionally biased region" description="Polar residues" evidence="14">
    <location>
        <begin position="786"/>
        <end position="796"/>
    </location>
</feature>
<dbReference type="CDD" id="cd00186">
    <property type="entry name" value="TOP1Ac"/>
    <property type="match status" value="1"/>
</dbReference>
<sequence length="1070" mass="121119">MALFKLYKVADCISCGPIVQSTVSNLCKLSNVSCFVRRYFSKRVMRVLNVAEKHDAAKNIAAHLSRGSSRKREGLSVYNKIFEFNVQLWGQNCQMVMTSVSGHLLGFEFNGTYRKWQGCHPLSLFDAPVFKQCSEESYIKIKKTLEREVRSCGALIIWTDCDREGENIGFEVIQVCQAVKPDIRIYRAKFSEITKQSIERALQTLGEPDKAMSDAVDVRSELDLRIGAAFTRFQTLRLQKVFPNTLSDMLISYGSCQFPTLGFVVERFLAIDRFKSEPYWKIRVTDDRDGIFVEFRWARVRLFEKMPCQIFLDMCLERPEATVEKVTCKPKSKWRPLPLDTIELEKQGSRKLHLNAKETMRVAEKLYTQGLISYPRTETNIFPKELNLAALVGQQVNNQAWGNFARGLLESGITPRQGKKSDQAHPPIHPTKYIDGLQGNEAKVYEFVVRHFLACLSKNAEGRETTVEIDIAGEKYTANGLQVVAKNYLDVYIYEKWSDKQIHSYQQRQVFRPTSIDMVEEKTSPPNLLTEAELIALMDKHGIGTDATHAEHIDTIKSRQYVGLTNTQHFMPGKLGIGLTMGYDNMGFQMSKPNLRADLEKDLQLICQRQKDPSEVLQSQINKYREVFKVAIERANLIDDALARYLDERPIQSEETQFVEDVSIFKCPKCGSSMVLKDRKQGRGKFISCTGYPTCTNVIWLSEAVEDVEVLSETCDQCTENMRKLKFKLVRNVIPLYGTCYTTCIGCDSSFNEMLNIKEDCIRQTGRSNYTVHNNTSSSTTFQSSAIGSAQRQTGRSNATSSTSQNSAASTVGSTQRLYQTVPNISNRPVNRRNTTITTDNADLSTHEWWDSLENRSSENPRDTANKTNTWGNIDNNAVIMCNCHETAIQLTVRKEGPNKGRLFYKCAKPQGSGCDFFMWAESRTDTTNQHSDRLTNLDRNDAQSTGHFSRVTSDWGSSSNDWGSSASSNDVMCQCNQPARKLTVHKEGPNKGRQFYGCPKGMNSTCNFFKWADENTDWSNSSVNSRGSRERTRGGNAPKRPKLTGGKRKCGICGVEGHTRKTCPENVMD</sequence>
<feature type="region of interest" description="Disordered" evidence="14">
    <location>
        <begin position="930"/>
        <end position="962"/>
    </location>
</feature>
<evidence type="ECO:0000256" key="8">
    <source>
        <dbReference type="ARBA" id="ARBA00023029"/>
    </source>
</evidence>
<evidence type="ECO:0000256" key="4">
    <source>
        <dbReference type="ARBA" id="ARBA00022723"/>
    </source>
</evidence>
<dbReference type="InterPro" id="IPR023406">
    <property type="entry name" value="Topo_IA_AS"/>
</dbReference>
<keyword evidence="7" id="KW-0862">Zinc</keyword>
<dbReference type="InterPro" id="IPR013826">
    <property type="entry name" value="Topo_IA_cen_sub3"/>
</dbReference>
<dbReference type="SUPFAM" id="SSF56712">
    <property type="entry name" value="Prokaryotic type I DNA topoisomerase"/>
    <property type="match status" value="1"/>
</dbReference>
<dbReference type="Pfam" id="PF01396">
    <property type="entry name" value="Zn_ribbon_Top1"/>
    <property type="match status" value="1"/>
</dbReference>
<evidence type="ECO:0000259" key="16">
    <source>
        <dbReference type="PROSITE" id="PS50880"/>
    </source>
</evidence>
<dbReference type="SMART" id="SM00437">
    <property type="entry name" value="TOP1Ac"/>
    <property type="match status" value="1"/>
</dbReference>
<feature type="compositionally biased region" description="Polar residues" evidence="14">
    <location>
        <begin position="943"/>
        <end position="953"/>
    </location>
</feature>
<dbReference type="GO" id="GO:0031422">
    <property type="term" value="C:RecQ family helicase-topoisomerase III complex"/>
    <property type="evidence" value="ECO:0007669"/>
    <property type="project" value="TreeGrafter"/>
</dbReference>
<dbReference type="Pfam" id="PF06839">
    <property type="entry name" value="Zn_ribbon_GRF"/>
    <property type="match status" value="2"/>
</dbReference>
<feature type="domain" description="Topo IA-type catalytic" evidence="18">
    <location>
        <begin position="209"/>
        <end position="628"/>
    </location>
</feature>
<accession>A0A6P3X336</accession>
<name>A0A6P3X336_DINQU</name>
<feature type="compositionally biased region" description="Low complexity" evidence="14">
    <location>
        <begin position="797"/>
        <end position="811"/>
    </location>
</feature>
<dbReference type="Pfam" id="PF01751">
    <property type="entry name" value="Toprim"/>
    <property type="match status" value="1"/>
</dbReference>
<dbReference type="SMART" id="SM00436">
    <property type="entry name" value="TOP1Bc"/>
    <property type="match status" value="1"/>
</dbReference>
<keyword evidence="6 12" id="KW-0863">Zinc-finger</keyword>
<evidence type="ECO:0000259" key="18">
    <source>
        <dbReference type="PROSITE" id="PS52039"/>
    </source>
</evidence>
<dbReference type="InterPro" id="IPR013498">
    <property type="entry name" value="Topo_IA_Znf"/>
</dbReference>